<dbReference type="InterPro" id="IPR029063">
    <property type="entry name" value="SAM-dependent_MTases_sf"/>
</dbReference>
<dbReference type="AlphaFoldDB" id="A0A0C2WJ04"/>
<dbReference type="InterPro" id="IPR025714">
    <property type="entry name" value="Methyltranfer_dom"/>
</dbReference>
<accession>A0A0C2WJ04</accession>
<evidence type="ECO:0000259" key="2">
    <source>
        <dbReference type="Pfam" id="PF13847"/>
    </source>
</evidence>
<evidence type="ECO:0000313" key="3">
    <source>
        <dbReference type="EMBL" id="KIM26348.1"/>
    </source>
</evidence>
<name>A0A0C2WJ04_SERVB</name>
<feature type="region of interest" description="Disordered" evidence="1">
    <location>
        <begin position="425"/>
        <end position="445"/>
    </location>
</feature>
<dbReference type="Proteomes" id="UP000054097">
    <property type="component" value="Unassembled WGS sequence"/>
</dbReference>
<proteinExistence type="predicted"/>
<evidence type="ECO:0000313" key="4">
    <source>
        <dbReference type="Proteomes" id="UP000054097"/>
    </source>
</evidence>
<keyword evidence="4" id="KW-1185">Reference proteome</keyword>
<evidence type="ECO:0000256" key="1">
    <source>
        <dbReference type="SAM" id="MobiDB-lite"/>
    </source>
</evidence>
<dbReference type="PANTHER" id="PTHR43591:SF24">
    <property type="entry name" value="2-METHOXY-6-POLYPRENYL-1,4-BENZOQUINOL METHYLASE, MITOCHONDRIAL"/>
    <property type="match status" value="1"/>
</dbReference>
<reference evidence="3 4" key="1">
    <citation type="submission" date="2014-04" db="EMBL/GenBank/DDBJ databases">
        <authorList>
            <consortium name="DOE Joint Genome Institute"/>
            <person name="Kuo A."/>
            <person name="Zuccaro A."/>
            <person name="Kohler A."/>
            <person name="Nagy L.G."/>
            <person name="Floudas D."/>
            <person name="Copeland A."/>
            <person name="Barry K.W."/>
            <person name="Cichocki N."/>
            <person name="Veneault-Fourrey C."/>
            <person name="LaButti K."/>
            <person name="Lindquist E.A."/>
            <person name="Lipzen A."/>
            <person name="Lundell T."/>
            <person name="Morin E."/>
            <person name="Murat C."/>
            <person name="Sun H."/>
            <person name="Tunlid A."/>
            <person name="Henrissat B."/>
            <person name="Grigoriev I.V."/>
            <person name="Hibbett D.S."/>
            <person name="Martin F."/>
            <person name="Nordberg H.P."/>
            <person name="Cantor M.N."/>
            <person name="Hua S.X."/>
        </authorList>
    </citation>
    <scope>NUCLEOTIDE SEQUENCE [LARGE SCALE GENOMIC DNA]</scope>
    <source>
        <strain evidence="3 4">MAFF 305830</strain>
    </source>
</reference>
<dbReference type="Pfam" id="PF13847">
    <property type="entry name" value="Methyltransf_31"/>
    <property type="match status" value="1"/>
</dbReference>
<dbReference type="HOGENOM" id="CLU_010595_5_0_1"/>
<reference evidence="4" key="2">
    <citation type="submission" date="2015-01" db="EMBL/GenBank/DDBJ databases">
        <title>Evolutionary Origins and Diversification of the Mycorrhizal Mutualists.</title>
        <authorList>
            <consortium name="DOE Joint Genome Institute"/>
            <consortium name="Mycorrhizal Genomics Consortium"/>
            <person name="Kohler A."/>
            <person name="Kuo A."/>
            <person name="Nagy L.G."/>
            <person name="Floudas D."/>
            <person name="Copeland A."/>
            <person name="Barry K.W."/>
            <person name="Cichocki N."/>
            <person name="Veneault-Fourrey C."/>
            <person name="LaButti K."/>
            <person name="Lindquist E.A."/>
            <person name="Lipzen A."/>
            <person name="Lundell T."/>
            <person name="Morin E."/>
            <person name="Murat C."/>
            <person name="Riley R."/>
            <person name="Ohm R."/>
            <person name="Sun H."/>
            <person name="Tunlid A."/>
            <person name="Henrissat B."/>
            <person name="Grigoriev I.V."/>
            <person name="Hibbett D.S."/>
            <person name="Martin F."/>
        </authorList>
    </citation>
    <scope>NUCLEOTIDE SEQUENCE [LARGE SCALE GENOMIC DNA]</scope>
    <source>
        <strain evidence="4">MAFF 305830</strain>
    </source>
</reference>
<feature type="domain" description="Methyltransferase" evidence="2">
    <location>
        <begin position="128"/>
        <end position="228"/>
    </location>
</feature>
<dbReference type="OrthoDB" id="2013972at2759"/>
<protein>
    <recommendedName>
        <fullName evidence="2">Methyltransferase domain-containing protein</fullName>
    </recommendedName>
</protein>
<dbReference type="PANTHER" id="PTHR43591">
    <property type="entry name" value="METHYLTRANSFERASE"/>
    <property type="match status" value="1"/>
</dbReference>
<dbReference type="SUPFAM" id="SSF53335">
    <property type="entry name" value="S-adenosyl-L-methionine-dependent methyltransferases"/>
    <property type="match status" value="1"/>
</dbReference>
<dbReference type="Gene3D" id="3.40.50.150">
    <property type="entry name" value="Vaccinia Virus protein VP39"/>
    <property type="match status" value="1"/>
</dbReference>
<dbReference type="GO" id="GO:0008168">
    <property type="term" value="F:methyltransferase activity"/>
    <property type="evidence" value="ECO:0007669"/>
    <property type="project" value="TreeGrafter"/>
</dbReference>
<dbReference type="STRING" id="933852.A0A0C2WJ04"/>
<sequence>MKSDQQKARTPYVDQAAFNYTPSQVTTSYAGSISGTGSHTMNLEDDNQSKASVYTSYTAATDTSEGLIRMERGRAFNVLSETYSLPTDTDEWNRLDKQHMAITLGLGGLYPAPDVVHAVLAPQDGVTKRIVDLGCGTGVWAIEMAREFPHCEVVGIDLARVPLPEADLPTNCRFEVDDINLGIPHLKEQFDVVFCRAVALGLKDFRKSLEDVCACAKPGGIIIWIDADYSFYSKWPMTYRPFFSSSNPDGSCLQRCLYEVRRVSESLLGSDLKTMEAIMEDGFWNHAIMLDPATCKVASLYLPVGTWCDAGDSLVQRELVRYVGMLMRQQMSEIPRTTQPLLLKAGWSKELTDRWGAEILEECKKDDLGFRFRVVWGRRREGPEMSAPALPSVVSSSGDEILRPKYPLYEEYDSEEQARAAATIRNRGKDIPAPPLVSEATETYF</sequence>
<dbReference type="CDD" id="cd02440">
    <property type="entry name" value="AdoMet_MTases"/>
    <property type="match status" value="1"/>
</dbReference>
<gene>
    <name evidence="3" type="ORF">M408DRAFT_330696</name>
</gene>
<dbReference type="EMBL" id="KN824307">
    <property type="protein sequence ID" value="KIM26348.1"/>
    <property type="molecule type" value="Genomic_DNA"/>
</dbReference>
<organism evidence="3 4">
    <name type="scientific">Serendipita vermifera MAFF 305830</name>
    <dbReference type="NCBI Taxonomy" id="933852"/>
    <lineage>
        <taxon>Eukaryota</taxon>
        <taxon>Fungi</taxon>
        <taxon>Dikarya</taxon>
        <taxon>Basidiomycota</taxon>
        <taxon>Agaricomycotina</taxon>
        <taxon>Agaricomycetes</taxon>
        <taxon>Sebacinales</taxon>
        <taxon>Serendipitaceae</taxon>
        <taxon>Serendipita</taxon>
    </lineage>
</organism>